<accession>F8PIU8</accession>
<reference evidence="3" key="1">
    <citation type="journal article" date="2011" name="Science">
        <title>The plant cell wall-decomposing machinery underlies the functional diversity of forest fungi.</title>
        <authorList>
            <person name="Eastwood D.C."/>
            <person name="Floudas D."/>
            <person name="Binder M."/>
            <person name="Majcherczyk A."/>
            <person name="Schneider P."/>
            <person name="Aerts A."/>
            <person name="Asiegbu F.O."/>
            <person name="Baker S.E."/>
            <person name="Barry K."/>
            <person name="Bendiksby M."/>
            <person name="Blumentritt M."/>
            <person name="Coutinho P.M."/>
            <person name="Cullen D."/>
            <person name="de Vries R.P."/>
            <person name="Gathman A."/>
            <person name="Goodell B."/>
            <person name="Henrissat B."/>
            <person name="Ihrmark K."/>
            <person name="Kauserud H."/>
            <person name="Kohler A."/>
            <person name="LaButti K."/>
            <person name="Lapidus A."/>
            <person name="Lavin J.L."/>
            <person name="Lee Y.-H."/>
            <person name="Lindquist E."/>
            <person name="Lilly W."/>
            <person name="Lucas S."/>
            <person name="Morin E."/>
            <person name="Murat C."/>
            <person name="Oguiza J.A."/>
            <person name="Park J."/>
            <person name="Pisabarro A.G."/>
            <person name="Riley R."/>
            <person name="Rosling A."/>
            <person name="Salamov A."/>
            <person name="Schmidt O."/>
            <person name="Schmutz J."/>
            <person name="Skrede I."/>
            <person name="Stenlid J."/>
            <person name="Wiebenga A."/>
            <person name="Xie X."/>
            <person name="Kuees U."/>
            <person name="Hibbett D.S."/>
            <person name="Hoffmeister D."/>
            <person name="Hoegberg N."/>
            <person name="Martin F."/>
            <person name="Grigoriev I.V."/>
            <person name="Watkinson S.C."/>
        </authorList>
    </citation>
    <scope>NUCLEOTIDE SEQUENCE [LARGE SCALE GENOMIC DNA]</scope>
    <source>
        <strain evidence="3">strain S7.3</strain>
    </source>
</reference>
<feature type="compositionally biased region" description="Basic and acidic residues" evidence="1">
    <location>
        <begin position="250"/>
        <end position="264"/>
    </location>
</feature>
<evidence type="ECO:0000313" key="2">
    <source>
        <dbReference type="EMBL" id="EGO04048.1"/>
    </source>
</evidence>
<protein>
    <submittedName>
        <fullName evidence="2">Uncharacterized protein</fullName>
    </submittedName>
</protein>
<dbReference type="Proteomes" id="UP000008063">
    <property type="component" value="Unassembled WGS sequence"/>
</dbReference>
<gene>
    <name evidence="2" type="ORF">SERLA73DRAFT_150123</name>
</gene>
<name>F8PIU8_SERL3</name>
<feature type="region of interest" description="Disordered" evidence="1">
    <location>
        <begin position="250"/>
        <end position="278"/>
    </location>
</feature>
<sequence>MRDALVQANNISEEQAVQSLVDSWVAEQQINRQPSPAPPSRNTTPIPQANNQPNLAPELEPSSIVNSKLAFNEIDSNSTIPDFTIDKLSPYAINKIKNGDYIKLWYFTVECCCDASACQQTVANSLSMISGENNLVSLKPTSAYRASKNALHNKDLSLSQIFRRRQHGEKILVAYHAQARRERHKSFKHTGVKVWDISTINENRLSHIEREYFSDLNNESFNQIQNRLSSLTQYQPHKCHECSYSDSKRAEKPYTRPYTKADKSHYRKSRDVPYNNANKDMCNNQELVTLAHTRTHYKGSEWGVVIP</sequence>
<dbReference type="InParanoid" id="F8PIU8"/>
<dbReference type="AlphaFoldDB" id="F8PIU8"/>
<evidence type="ECO:0000313" key="3">
    <source>
        <dbReference type="Proteomes" id="UP000008063"/>
    </source>
</evidence>
<evidence type="ECO:0000256" key="1">
    <source>
        <dbReference type="SAM" id="MobiDB-lite"/>
    </source>
</evidence>
<dbReference type="STRING" id="936435.F8PIU8"/>
<organism evidence="3">
    <name type="scientific">Serpula lacrymans var. lacrymans (strain S7.3)</name>
    <name type="common">Dry rot fungus</name>
    <dbReference type="NCBI Taxonomy" id="936435"/>
    <lineage>
        <taxon>Eukaryota</taxon>
        <taxon>Fungi</taxon>
        <taxon>Dikarya</taxon>
        <taxon>Basidiomycota</taxon>
        <taxon>Agaricomycotina</taxon>
        <taxon>Agaricomycetes</taxon>
        <taxon>Agaricomycetidae</taxon>
        <taxon>Boletales</taxon>
        <taxon>Coniophorineae</taxon>
        <taxon>Serpulaceae</taxon>
        <taxon>Serpula</taxon>
    </lineage>
</organism>
<dbReference type="OrthoDB" id="2688210at2759"/>
<feature type="region of interest" description="Disordered" evidence="1">
    <location>
        <begin position="31"/>
        <end position="59"/>
    </location>
</feature>
<keyword evidence="3" id="KW-1185">Reference proteome</keyword>
<proteinExistence type="predicted"/>
<feature type="compositionally biased region" description="Polar residues" evidence="1">
    <location>
        <begin position="31"/>
        <end position="54"/>
    </location>
</feature>
<dbReference type="HOGENOM" id="CLU_906617_0_0_1"/>
<dbReference type="EMBL" id="GL945475">
    <property type="protein sequence ID" value="EGO04048.1"/>
    <property type="molecule type" value="Genomic_DNA"/>
</dbReference>